<gene>
    <name evidence="2" type="ORF">FE697_020030</name>
</gene>
<dbReference type="Pfam" id="PF08751">
    <property type="entry name" value="TrwC"/>
    <property type="match status" value="1"/>
</dbReference>
<protein>
    <submittedName>
        <fullName evidence="2">Relaxase domain-containing protein</fullName>
    </submittedName>
</protein>
<organism evidence="2 3">
    <name type="scientific">Mumia zhuanghuii</name>
    <dbReference type="NCBI Taxonomy" id="2585211"/>
    <lineage>
        <taxon>Bacteria</taxon>
        <taxon>Bacillati</taxon>
        <taxon>Actinomycetota</taxon>
        <taxon>Actinomycetes</taxon>
        <taxon>Propionibacteriales</taxon>
        <taxon>Nocardioidaceae</taxon>
        <taxon>Mumia</taxon>
    </lineage>
</organism>
<evidence type="ECO:0000259" key="1">
    <source>
        <dbReference type="SMART" id="SM00382"/>
    </source>
</evidence>
<accession>A0A5Q6RJ78</accession>
<dbReference type="InterPro" id="IPR014862">
    <property type="entry name" value="TrwC"/>
</dbReference>
<dbReference type="RefSeq" id="WP_149771423.1">
    <property type="nucleotide sequence ID" value="NZ_VDFQ02000007.1"/>
</dbReference>
<dbReference type="InterPro" id="IPR003593">
    <property type="entry name" value="AAA+_ATPase"/>
</dbReference>
<dbReference type="NCBIfam" id="NF041492">
    <property type="entry name" value="MobF"/>
    <property type="match status" value="1"/>
</dbReference>
<proteinExistence type="predicted"/>
<dbReference type="Gene3D" id="3.40.50.300">
    <property type="entry name" value="P-loop containing nucleotide triphosphate hydrolases"/>
    <property type="match status" value="2"/>
</dbReference>
<sequence>MMTLHKLHAGDGYTYLTRQVASGDVYRSAGQDLVAYYTASGNPPGRWIGAGAADLAISGTVREDQMRSLYGAGLHPDAEQIIALEVTNGADSDDARRATQFGRAFPVYQMPDTRAARIAARIERYERKTGHTPDATARARIEASEAAKERRAVAGYDLVFTPVKSASLLWGLGDAATRQAVTDAHHAAVASVLSWLERETCFARIGDYGERQIDARGFIAAAFDHFDSRAGDPDLHTHVAISNKVRAVHDRDDGTPRWLSLDARALHAAAVAASERYNTRMEAELFRRLGVTFTERPDNRRSDKRPIREIDGVPHQLIRHFSKRRAAVEERYRELADDYRRDHATEPDTAMQLRLAQQATLDTRGPKSVGVPLHEKIQMWRAEASSVIGGGKVRGLVRTTTDRAERVWNPDDVPVDLIANVTTAVVAERKSTWTRWNIIAEIERQTRHLRFTNPADREAITERILDQALSPAVSVSLGTDRDLPAVVARRENGESVLTQHGSERYTNQAMLDAEARLLEAAAEVVPLPITSAQASLSLDRYECRSGEHLDDDQRALVLAFSTTSRRLALGIGPAGSGKTTAMRALAAVWTNSGGRVIPLAPSATAAHVLENELRCRAENLHKFQHLSQNPNIDDDWASLRQGDLVLVDEATLAGTHRLDGLVQYARTRGAVVRLLGDPYQLSSVDAGGAFRLLIDRIGGAELTGLRRFRDPAAAQATLAIRRGDPTGIEYFLDSGLAESGSDTAMLSAAYDGWARDTHAGLRSLIITTNDRDALALNLQARRMRVRAGTVEENGVTLRDESVAGVGDLIVTRRNDRRLRSSDRSSFVKNGDTWTVTTVGADGGLRARSSDGTTIDLPSDYVANHTQLAYAMTAMRAQGATVDTAHVVVDEATTREALYVALTRSREPAREYVTTERLGAIEPSASLPSAKPSGRDVLANTLSRTNLERSAHALRTGVHSQATID</sequence>
<dbReference type="SUPFAM" id="SSF52540">
    <property type="entry name" value="P-loop containing nucleoside triphosphate hydrolases"/>
    <property type="match status" value="2"/>
</dbReference>
<dbReference type="AlphaFoldDB" id="A0A5Q6RJ78"/>
<comment type="caution">
    <text evidence="2">The sequence shown here is derived from an EMBL/GenBank/DDBJ whole genome shotgun (WGS) entry which is preliminary data.</text>
</comment>
<feature type="domain" description="AAA+ ATPase" evidence="1">
    <location>
        <begin position="565"/>
        <end position="789"/>
    </location>
</feature>
<dbReference type="InterPro" id="IPR027417">
    <property type="entry name" value="P-loop_NTPase"/>
</dbReference>
<reference evidence="2 3" key="1">
    <citation type="submission" date="2019-09" db="EMBL/GenBank/DDBJ databases">
        <title>Mumia zhuanghuii sp. nov. isolated from the intestinal contents of plateau pika (Ochotona curzoniae) in the Qinghai-Tibet plateau of China.</title>
        <authorList>
            <person name="Tian Z."/>
        </authorList>
    </citation>
    <scope>NUCLEOTIDE SEQUENCE [LARGE SCALE GENOMIC DNA]</scope>
    <source>
        <strain evidence="3">350</strain>
    </source>
</reference>
<dbReference type="Gene3D" id="2.30.30.940">
    <property type="match status" value="1"/>
</dbReference>
<dbReference type="CDD" id="cd18809">
    <property type="entry name" value="SF1_C_RecD"/>
    <property type="match status" value="1"/>
</dbReference>
<evidence type="ECO:0000313" key="2">
    <source>
        <dbReference type="EMBL" id="KAA1418134.1"/>
    </source>
</evidence>
<dbReference type="SMART" id="SM00382">
    <property type="entry name" value="AAA"/>
    <property type="match status" value="1"/>
</dbReference>
<dbReference type="OrthoDB" id="4524286at2"/>
<dbReference type="Proteomes" id="UP000307768">
    <property type="component" value="Unassembled WGS sequence"/>
</dbReference>
<dbReference type="SUPFAM" id="SSF55464">
    <property type="entry name" value="Origin of replication-binding domain, RBD-like"/>
    <property type="match status" value="1"/>
</dbReference>
<evidence type="ECO:0000313" key="3">
    <source>
        <dbReference type="Proteomes" id="UP000307768"/>
    </source>
</evidence>
<dbReference type="Pfam" id="PF13604">
    <property type="entry name" value="AAA_30"/>
    <property type="match status" value="1"/>
</dbReference>
<name>A0A5Q6RJ78_9ACTN</name>
<dbReference type="EMBL" id="VDFQ02000007">
    <property type="protein sequence ID" value="KAA1418134.1"/>
    <property type="molecule type" value="Genomic_DNA"/>
</dbReference>